<dbReference type="Proteomes" id="UP001152795">
    <property type="component" value="Unassembled WGS sequence"/>
</dbReference>
<comment type="caution">
    <text evidence="1">The sequence shown here is derived from an EMBL/GenBank/DDBJ whole genome shotgun (WGS) entry which is preliminary data.</text>
</comment>
<evidence type="ECO:0000313" key="1">
    <source>
        <dbReference type="EMBL" id="CAB4037006.1"/>
    </source>
</evidence>
<accession>A0A6S7JVX0</accession>
<organism evidence="1 2">
    <name type="scientific">Paramuricea clavata</name>
    <name type="common">Red gorgonian</name>
    <name type="synonym">Violescent sea-whip</name>
    <dbReference type="NCBI Taxonomy" id="317549"/>
    <lineage>
        <taxon>Eukaryota</taxon>
        <taxon>Metazoa</taxon>
        <taxon>Cnidaria</taxon>
        <taxon>Anthozoa</taxon>
        <taxon>Octocorallia</taxon>
        <taxon>Malacalcyonacea</taxon>
        <taxon>Plexauridae</taxon>
        <taxon>Paramuricea</taxon>
    </lineage>
</organism>
<dbReference type="GO" id="GO:0043161">
    <property type="term" value="P:proteasome-mediated ubiquitin-dependent protein catabolic process"/>
    <property type="evidence" value="ECO:0007669"/>
    <property type="project" value="TreeGrafter"/>
</dbReference>
<dbReference type="AlphaFoldDB" id="A0A6S7JVX0"/>
<dbReference type="Gene3D" id="3.40.30.10">
    <property type="entry name" value="Glutaredoxin"/>
    <property type="match status" value="1"/>
</dbReference>
<protein>
    <submittedName>
        <fullName evidence="1">UBX domain-containing 7-like isoform X2</fullName>
    </submittedName>
</protein>
<gene>
    <name evidence="1" type="ORF">PACLA_8A044500</name>
</gene>
<dbReference type="InterPro" id="IPR036249">
    <property type="entry name" value="Thioredoxin-like_sf"/>
</dbReference>
<dbReference type="SUPFAM" id="SSF52833">
    <property type="entry name" value="Thioredoxin-like"/>
    <property type="match status" value="1"/>
</dbReference>
<dbReference type="GO" id="GO:0043130">
    <property type="term" value="F:ubiquitin binding"/>
    <property type="evidence" value="ECO:0007669"/>
    <property type="project" value="TreeGrafter"/>
</dbReference>
<feature type="non-terminal residue" evidence="1">
    <location>
        <position position="154"/>
    </location>
</feature>
<dbReference type="EMBL" id="CACRXK020022634">
    <property type="protein sequence ID" value="CAB4037006.1"/>
    <property type="molecule type" value="Genomic_DNA"/>
</dbReference>
<dbReference type="PANTHER" id="PTHR23322:SF6">
    <property type="entry name" value="UBX DOMAIN-CONTAINING PROTEIN 7"/>
    <property type="match status" value="1"/>
</dbReference>
<reference evidence="1" key="1">
    <citation type="submission" date="2020-04" db="EMBL/GenBank/DDBJ databases">
        <authorList>
            <person name="Alioto T."/>
            <person name="Alioto T."/>
            <person name="Gomez Garrido J."/>
        </authorList>
    </citation>
    <scope>NUCLEOTIDE SEQUENCE</scope>
    <source>
        <strain evidence="1">A484AB</strain>
    </source>
</reference>
<dbReference type="CDD" id="cd02958">
    <property type="entry name" value="UAS"/>
    <property type="match status" value="1"/>
</dbReference>
<dbReference type="Pfam" id="PF13899">
    <property type="entry name" value="Thioredoxin_7"/>
    <property type="match status" value="1"/>
</dbReference>
<name>A0A6S7JVX0_PARCT</name>
<dbReference type="PANTHER" id="PTHR23322">
    <property type="entry name" value="FAS-ASSOCIATED PROTEIN"/>
    <property type="match status" value="1"/>
</dbReference>
<dbReference type="InterPro" id="IPR006577">
    <property type="entry name" value="UAS"/>
</dbReference>
<evidence type="ECO:0000313" key="2">
    <source>
        <dbReference type="Proteomes" id="UP001152795"/>
    </source>
</evidence>
<dbReference type="GO" id="GO:0005634">
    <property type="term" value="C:nucleus"/>
    <property type="evidence" value="ECO:0007669"/>
    <property type="project" value="TreeGrafter"/>
</dbReference>
<dbReference type="InterPro" id="IPR050730">
    <property type="entry name" value="UBX_domain-protein"/>
</dbReference>
<proteinExistence type="predicted"/>
<keyword evidence="2" id="KW-1185">Reference proteome</keyword>
<dbReference type="SMART" id="SM00594">
    <property type="entry name" value="UAS"/>
    <property type="match status" value="1"/>
</dbReference>
<dbReference type="OrthoDB" id="270602at2759"/>
<sequence>TRGVLVEGPYSRVSRPKRRGNQSVFDAFRDFQAEAREQEQQLRGKVGKAKRKTLKDLFKPPLDIMHKGTFETAKVAGEQERKWLIVNIQDSKEFKCQQLNRDVWSNEAVRNIMAEHFILWQVYHDSDDGDRYIQFYHVTKFPHLAVLDPRTGIK</sequence>